<dbReference type="InterPro" id="IPR018087">
    <property type="entry name" value="Glyco_hydro_5_CS"/>
</dbReference>
<dbReference type="OrthoDB" id="182870at2"/>
<feature type="chain" id="PRO_5039476016" description="cellulase" evidence="6">
    <location>
        <begin position="22"/>
        <end position="349"/>
    </location>
</feature>
<dbReference type="GO" id="GO:0000272">
    <property type="term" value="P:polysaccharide catabolic process"/>
    <property type="evidence" value="ECO:0007669"/>
    <property type="project" value="InterPro"/>
</dbReference>
<gene>
    <name evidence="8" type="ORF">DFJ67_6239</name>
</gene>
<protein>
    <recommendedName>
        <fullName evidence="2">cellulase</fullName>
        <ecNumber evidence="2">3.2.1.4</ecNumber>
    </recommendedName>
</protein>
<dbReference type="Pfam" id="PF00150">
    <property type="entry name" value="Cellulase"/>
    <property type="match status" value="1"/>
</dbReference>
<evidence type="ECO:0000256" key="5">
    <source>
        <dbReference type="RuleBase" id="RU361153"/>
    </source>
</evidence>
<dbReference type="PANTHER" id="PTHR34142:SF1">
    <property type="entry name" value="GLYCOSIDE HYDROLASE FAMILY 5 DOMAIN-CONTAINING PROTEIN"/>
    <property type="match status" value="1"/>
</dbReference>
<proteinExistence type="inferred from homology"/>
<dbReference type="Gene3D" id="3.20.20.80">
    <property type="entry name" value="Glycosidases"/>
    <property type="match status" value="1"/>
</dbReference>
<feature type="domain" description="Glycoside hydrolase family 5" evidence="7">
    <location>
        <begin position="48"/>
        <end position="299"/>
    </location>
</feature>
<keyword evidence="3 5" id="KW-0378">Hydrolase</keyword>
<evidence type="ECO:0000259" key="7">
    <source>
        <dbReference type="Pfam" id="PF00150"/>
    </source>
</evidence>
<evidence type="ECO:0000313" key="8">
    <source>
        <dbReference type="EMBL" id="REG00188.1"/>
    </source>
</evidence>
<dbReference type="PANTHER" id="PTHR34142">
    <property type="entry name" value="ENDO-BETA-1,4-GLUCANASE A"/>
    <property type="match status" value="1"/>
</dbReference>
<dbReference type="InterPro" id="IPR017853">
    <property type="entry name" value="GH"/>
</dbReference>
<evidence type="ECO:0000256" key="4">
    <source>
        <dbReference type="ARBA" id="ARBA00023295"/>
    </source>
</evidence>
<reference evidence="8 9" key="1">
    <citation type="submission" date="2018-08" db="EMBL/GenBank/DDBJ databases">
        <title>Sequencing the genomes of 1000 actinobacteria strains.</title>
        <authorList>
            <person name="Klenk H.-P."/>
        </authorList>
    </citation>
    <scope>NUCLEOTIDE SEQUENCE [LARGE SCALE GENOMIC DNA]</scope>
    <source>
        <strain evidence="8 9">DSM 44099</strain>
    </source>
</reference>
<dbReference type="InterPro" id="IPR001547">
    <property type="entry name" value="Glyco_hydro_5"/>
</dbReference>
<dbReference type="Proteomes" id="UP000256913">
    <property type="component" value="Unassembled WGS sequence"/>
</dbReference>
<organism evidence="8 9">
    <name type="scientific">Asanoa ferruginea</name>
    <dbReference type="NCBI Taxonomy" id="53367"/>
    <lineage>
        <taxon>Bacteria</taxon>
        <taxon>Bacillati</taxon>
        <taxon>Actinomycetota</taxon>
        <taxon>Actinomycetes</taxon>
        <taxon>Micromonosporales</taxon>
        <taxon>Micromonosporaceae</taxon>
        <taxon>Asanoa</taxon>
    </lineage>
</organism>
<comment type="catalytic activity">
    <reaction evidence="1">
        <text>Endohydrolysis of (1-&gt;4)-beta-D-glucosidic linkages in cellulose, lichenin and cereal beta-D-glucans.</text>
        <dbReference type="EC" id="3.2.1.4"/>
    </reaction>
</comment>
<accession>A0A3D9ZSP9</accession>
<dbReference type="GO" id="GO:0008810">
    <property type="term" value="F:cellulase activity"/>
    <property type="evidence" value="ECO:0007669"/>
    <property type="project" value="UniProtKB-EC"/>
</dbReference>
<evidence type="ECO:0000313" key="9">
    <source>
        <dbReference type="Proteomes" id="UP000256913"/>
    </source>
</evidence>
<keyword evidence="6" id="KW-0732">Signal</keyword>
<keyword evidence="9" id="KW-1185">Reference proteome</keyword>
<evidence type="ECO:0000256" key="1">
    <source>
        <dbReference type="ARBA" id="ARBA00000966"/>
    </source>
</evidence>
<evidence type="ECO:0000256" key="2">
    <source>
        <dbReference type="ARBA" id="ARBA00012601"/>
    </source>
</evidence>
<dbReference type="EMBL" id="QUMQ01000001">
    <property type="protein sequence ID" value="REG00188.1"/>
    <property type="molecule type" value="Genomic_DNA"/>
</dbReference>
<dbReference type="AlphaFoldDB" id="A0A3D9ZSP9"/>
<feature type="signal peptide" evidence="6">
    <location>
        <begin position="1"/>
        <end position="21"/>
    </location>
</feature>
<name>A0A3D9ZSP9_9ACTN</name>
<evidence type="ECO:0000256" key="3">
    <source>
        <dbReference type="ARBA" id="ARBA00022801"/>
    </source>
</evidence>
<keyword evidence="4 5" id="KW-0326">Glycosidase</keyword>
<dbReference type="PROSITE" id="PS00659">
    <property type="entry name" value="GLYCOSYL_HYDROL_F5"/>
    <property type="match status" value="1"/>
</dbReference>
<sequence length="349" mass="38504">MTPWLLAVVTALTVGIGPTAAATPDAAAPEATPVSTNGALHVCGVRLCNRFGQQVQLRGMSTHGIQWYANCVNAKSLDVLAKDWKADVLRVSMYVQEDGYASNPKKFTELVDDYIDLATERGLYVIVDWHILDPGDPKANLSRAKTFFTEIAKRHRTADNILYEIANEPSDVSWSRIRSYAEEVIPIIRAQDSDAVVLVGTRAWSSLGVSEDADEREVVNNPVRATNVMYTFHFYAASHGRIYLDTLTRAADKLPMFVTEFGTQTYTGDGGNDFTRSQQYLDLMASKRISWTNWNWSDDKRSGAVFKKGTCKAGTYADPAQLKPAGTWVRDRIRSGRIASSAPGELAPA</sequence>
<comment type="similarity">
    <text evidence="5">Belongs to the glycosyl hydrolase 5 (cellulase A) family.</text>
</comment>
<evidence type="ECO:0000256" key="6">
    <source>
        <dbReference type="SAM" id="SignalP"/>
    </source>
</evidence>
<comment type="caution">
    <text evidence="8">The sequence shown here is derived from an EMBL/GenBank/DDBJ whole genome shotgun (WGS) entry which is preliminary data.</text>
</comment>
<dbReference type="SUPFAM" id="SSF51445">
    <property type="entry name" value="(Trans)glycosidases"/>
    <property type="match status" value="1"/>
</dbReference>
<dbReference type="EC" id="3.2.1.4" evidence="2"/>